<dbReference type="Pfam" id="PF10537">
    <property type="entry name" value="WAC_Acf1_DNA_bd"/>
    <property type="match status" value="1"/>
</dbReference>
<feature type="compositionally biased region" description="Basic residues" evidence="14">
    <location>
        <begin position="1488"/>
        <end position="1512"/>
    </location>
</feature>
<feature type="compositionally biased region" description="Polar residues" evidence="14">
    <location>
        <begin position="877"/>
        <end position="888"/>
    </location>
</feature>
<reference evidence="20 21" key="1">
    <citation type="submission" date="2022-05" db="EMBL/GenBank/DDBJ databases">
        <authorList>
            <consortium name="Genoscope - CEA"/>
            <person name="William W."/>
        </authorList>
    </citation>
    <scope>NUCLEOTIDE SEQUENCE [LARGE SCALE GENOMIC DNA]</scope>
</reference>
<dbReference type="PANTHER" id="PTHR46802:SF1">
    <property type="entry name" value="TYROSINE-PROTEIN KINASE BAZ1B"/>
    <property type="match status" value="1"/>
</dbReference>
<dbReference type="PROSITE" id="PS01359">
    <property type="entry name" value="ZF_PHD_1"/>
    <property type="match status" value="2"/>
</dbReference>
<dbReference type="Gene3D" id="1.20.920.10">
    <property type="entry name" value="Bromodomain-like"/>
    <property type="match status" value="1"/>
</dbReference>
<evidence type="ECO:0000256" key="8">
    <source>
        <dbReference type="ARBA" id="ARBA00023163"/>
    </source>
</evidence>
<feature type="coiled-coil region" evidence="13">
    <location>
        <begin position="911"/>
        <end position="942"/>
    </location>
</feature>
<dbReference type="InterPro" id="IPR019786">
    <property type="entry name" value="Zinc_finger_PHD-type_CS"/>
</dbReference>
<feature type="region of interest" description="Disordered" evidence="14">
    <location>
        <begin position="826"/>
        <end position="909"/>
    </location>
</feature>
<dbReference type="InterPro" id="IPR013083">
    <property type="entry name" value="Znf_RING/FYVE/PHD"/>
</dbReference>
<dbReference type="InterPro" id="IPR019787">
    <property type="entry name" value="Znf_PHD-finger"/>
</dbReference>
<gene>
    <name evidence="20" type="ORF">PLOB_00004931</name>
</gene>
<dbReference type="PROSITE" id="PS50089">
    <property type="entry name" value="ZF_RING_2"/>
    <property type="match status" value="1"/>
</dbReference>
<dbReference type="Pfam" id="PF00439">
    <property type="entry name" value="Bromodomain"/>
    <property type="match status" value="1"/>
</dbReference>
<evidence type="ECO:0000259" key="19">
    <source>
        <dbReference type="PROSITE" id="PS51136"/>
    </source>
</evidence>
<dbReference type="Pfam" id="PF15613">
    <property type="entry name" value="WSD"/>
    <property type="match status" value="1"/>
</dbReference>
<comment type="subcellular location">
    <subcellularLocation>
        <location evidence="1 12">Nucleus</location>
    </subcellularLocation>
</comment>
<dbReference type="SMART" id="SM00297">
    <property type="entry name" value="BROMO"/>
    <property type="match status" value="1"/>
</dbReference>
<dbReference type="InterPro" id="IPR028942">
    <property type="entry name" value="WHIM1_dom"/>
</dbReference>
<evidence type="ECO:0000256" key="7">
    <source>
        <dbReference type="ARBA" id="ARBA00023117"/>
    </source>
</evidence>
<feature type="region of interest" description="Disordered" evidence="14">
    <location>
        <begin position="428"/>
        <end position="451"/>
    </location>
</feature>
<feature type="compositionally biased region" description="Basic and acidic residues" evidence="14">
    <location>
        <begin position="308"/>
        <end position="319"/>
    </location>
</feature>
<feature type="compositionally biased region" description="Basic residues" evidence="14">
    <location>
        <begin position="1369"/>
        <end position="1380"/>
    </location>
</feature>
<evidence type="ECO:0000256" key="11">
    <source>
        <dbReference type="PROSITE-ProRule" id="PRU00175"/>
    </source>
</evidence>
<feature type="compositionally biased region" description="Basic and acidic residues" evidence="14">
    <location>
        <begin position="1586"/>
        <end position="1616"/>
    </location>
</feature>
<dbReference type="Pfam" id="PF00628">
    <property type="entry name" value="PHD"/>
    <property type="match status" value="2"/>
</dbReference>
<dbReference type="PANTHER" id="PTHR46802">
    <property type="entry name" value="TYROSINE-PROTEIN KINASE BAZ1B"/>
    <property type="match status" value="1"/>
</dbReference>
<evidence type="ECO:0000259" key="18">
    <source>
        <dbReference type="PROSITE" id="PS50827"/>
    </source>
</evidence>
<evidence type="ECO:0000256" key="6">
    <source>
        <dbReference type="ARBA" id="ARBA00023054"/>
    </source>
</evidence>
<dbReference type="SMART" id="SM00571">
    <property type="entry name" value="DDT"/>
    <property type="match status" value="1"/>
</dbReference>
<evidence type="ECO:0000256" key="1">
    <source>
        <dbReference type="ARBA" id="ARBA00004123"/>
    </source>
</evidence>
<dbReference type="InterPro" id="IPR028941">
    <property type="entry name" value="WHIM2_dom"/>
</dbReference>
<dbReference type="InterPro" id="IPR001487">
    <property type="entry name" value="Bromodomain"/>
</dbReference>
<name>A0ABN8QC19_9CNID</name>
<dbReference type="PRINTS" id="PR00503">
    <property type="entry name" value="BROMODOMAIN"/>
</dbReference>
<organism evidence="20 21">
    <name type="scientific">Porites lobata</name>
    <dbReference type="NCBI Taxonomy" id="104759"/>
    <lineage>
        <taxon>Eukaryota</taxon>
        <taxon>Metazoa</taxon>
        <taxon>Cnidaria</taxon>
        <taxon>Anthozoa</taxon>
        <taxon>Hexacorallia</taxon>
        <taxon>Scleractinia</taxon>
        <taxon>Fungiina</taxon>
        <taxon>Poritidae</taxon>
        <taxon>Porites</taxon>
    </lineage>
</organism>
<feature type="compositionally biased region" description="Basic and acidic residues" evidence="14">
    <location>
        <begin position="828"/>
        <end position="873"/>
    </location>
</feature>
<evidence type="ECO:0000256" key="14">
    <source>
        <dbReference type="SAM" id="MobiDB-lite"/>
    </source>
</evidence>
<feature type="domain" description="DDT" evidence="18">
    <location>
        <begin position="663"/>
        <end position="727"/>
    </location>
</feature>
<evidence type="ECO:0000256" key="10">
    <source>
        <dbReference type="PROSITE-ProRule" id="PRU00035"/>
    </source>
</evidence>
<feature type="compositionally biased region" description="Low complexity" evidence="14">
    <location>
        <begin position="156"/>
        <end position="173"/>
    </location>
</feature>
<feature type="domain" description="PHD-type" evidence="16">
    <location>
        <begin position="1305"/>
        <end position="1352"/>
    </location>
</feature>
<dbReference type="InterPro" id="IPR047174">
    <property type="entry name" value="BAZ1B"/>
</dbReference>
<dbReference type="InterPro" id="IPR013136">
    <property type="entry name" value="WSTF_Acf1_Cbp146"/>
</dbReference>
<feature type="region of interest" description="Disordered" evidence="14">
    <location>
        <begin position="152"/>
        <end position="186"/>
    </location>
</feature>
<evidence type="ECO:0008006" key="22">
    <source>
        <dbReference type="Google" id="ProtNLM"/>
    </source>
</evidence>
<feature type="compositionally biased region" description="Acidic residues" evidence="14">
    <location>
        <begin position="1471"/>
        <end position="1481"/>
    </location>
</feature>
<evidence type="ECO:0000256" key="9">
    <source>
        <dbReference type="ARBA" id="ARBA00023242"/>
    </source>
</evidence>
<dbReference type="SUPFAM" id="SSF47370">
    <property type="entry name" value="Bromodomain"/>
    <property type="match status" value="1"/>
</dbReference>
<dbReference type="InterPro" id="IPR001841">
    <property type="entry name" value="Znf_RING"/>
</dbReference>
<dbReference type="SUPFAM" id="SSF57903">
    <property type="entry name" value="FYVE/PHD zinc finger"/>
    <property type="match status" value="2"/>
</dbReference>
<dbReference type="InterPro" id="IPR011011">
    <property type="entry name" value="Znf_FYVE_PHD"/>
</dbReference>
<feature type="region of interest" description="Disordered" evidence="14">
    <location>
        <begin position="1277"/>
        <end position="1296"/>
    </location>
</feature>
<keyword evidence="4" id="KW-0862">Zinc</keyword>
<keyword evidence="5" id="KW-0805">Transcription regulation</keyword>
<feature type="domain" description="WAC" evidence="19">
    <location>
        <begin position="34"/>
        <end position="140"/>
    </location>
</feature>
<keyword evidence="21" id="KW-1185">Reference proteome</keyword>
<dbReference type="InterPro" id="IPR001965">
    <property type="entry name" value="Znf_PHD"/>
</dbReference>
<keyword evidence="3 11" id="KW-0863">Zinc-finger</keyword>
<dbReference type="PROSITE" id="PS51136">
    <property type="entry name" value="WAC"/>
    <property type="match status" value="1"/>
</dbReference>
<feature type="domain" description="PHD-type" evidence="16">
    <location>
        <begin position="1219"/>
        <end position="1269"/>
    </location>
</feature>
<dbReference type="PROSITE" id="PS50016">
    <property type="entry name" value="ZF_PHD_2"/>
    <property type="match status" value="2"/>
</dbReference>
<evidence type="ECO:0000313" key="21">
    <source>
        <dbReference type="Proteomes" id="UP001159405"/>
    </source>
</evidence>
<evidence type="ECO:0000256" key="4">
    <source>
        <dbReference type="ARBA" id="ARBA00022833"/>
    </source>
</evidence>
<feature type="region of interest" description="Disordered" evidence="14">
    <location>
        <begin position="1353"/>
        <end position="1652"/>
    </location>
</feature>
<dbReference type="InterPro" id="IPR036427">
    <property type="entry name" value="Bromodomain-like_sf"/>
</dbReference>
<dbReference type="Gene3D" id="3.30.40.10">
    <property type="entry name" value="Zinc/RING finger domain, C3HC4 (zinc finger)"/>
    <property type="match status" value="2"/>
</dbReference>
<dbReference type="PROSITE" id="PS00633">
    <property type="entry name" value="BROMODOMAIN_1"/>
    <property type="match status" value="1"/>
</dbReference>
<dbReference type="EMBL" id="CALNXK010000120">
    <property type="protein sequence ID" value="CAH3161545.1"/>
    <property type="molecule type" value="Genomic_DNA"/>
</dbReference>
<dbReference type="CDD" id="cd15532">
    <property type="entry name" value="PHD2_CHD_II"/>
    <property type="match status" value="1"/>
</dbReference>
<dbReference type="SMART" id="SM00249">
    <property type="entry name" value="PHD"/>
    <property type="match status" value="2"/>
</dbReference>
<dbReference type="Proteomes" id="UP001159405">
    <property type="component" value="Unassembled WGS sequence"/>
</dbReference>
<keyword evidence="8" id="KW-0804">Transcription</keyword>
<evidence type="ECO:0000259" key="16">
    <source>
        <dbReference type="PROSITE" id="PS50016"/>
    </source>
</evidence>
<comment type="caution">
    <text evidence="20">The sequence shown here is derived from an EMBL/GenBank/DDBJ whole genome shotgun (WGS) entry which is preliminary data.</text>
</comment>
<evidence type="ECO:0000256" key="2">
    <source>
        <dbReference type="ARBA" id="ARBA00022723"/>
    </source>
</evidence>
<dbReference type="CDD" id="cd15628">
    <property type="entry name" value="PHD_BAZ1B"/>
    <property type="match status" value="1"/>
</dbReference>
<dbReference type="InterPro" id="IPR047256">
    <property type="entry name" value="BAZ1B_PHD"/>
</dbReference>
<proteinExistence type="predicted"/>
<feature type="domain" description="RING-type" evidence="17">
    <location>
        <begin position="1222"/>
        <end position="1267"/>
    </location>
</feature>
<keyword evidence="7 10" id="KW-0103">Bromodomain</keyword>
<keyword evidence="2" id="KW-0479">Metal-binding</keyword>
<dbReference type="InterPro" id="IPR018501">
    <property type="entry name" value="DDT_dom"/>
</dbReference>
<feature type="compositionally biased region" description="Basic and acidic residues" evidence="14">
    <location>
        <begin position="1629"/>
        <end position="1652"/>
    </location>
</feature>
<keyword evidence="6 13" id="KW-0175">Coiled coil</keyword>
<feature type="non-terminal residue" evidence="20">
    <location>
        <position position="1"/>
    </location>
</feature>
<dbReference type="PROSITE" id="PS50014">
    <property type="entry name" value="BROMODOMAIN_2"/>
    <property type="match status" value="1"/>
</dbReference>
<dbReference type="Pfam" id="PF15612">
    <property type="entry name" value="WHIM1"/>
    <property type="match status" value="1"/>
</dbReference>
<protein>
    <recommendedName>
        <fullName evidence="22">Bromodomain adjacent to zinc finger domain protein 1A</fullName>
    </recommendedName>
</protein>
<evidence type="ECO:0000256" key="5">
    <source>
        <dbReference type="ARBA" id="ARBA00023015"/>
    </source>
</evidence>
<evidence type="ECO:0000259" key="15">
    <source>
        <dbReference type="PROSITE" id="PS50014"/>
    </source>
</evidence>
<evidence type="ECO:0000256" key="13">
    <source>
        <dbReference type="SAM" id="Coils"/>
    </source>
</evidence>
<sequence length="1767" mass="200932">VKITNEDSISSGMPLLGKKSYKPSPLPKDLKSEEEVFVIKETNEVFRSYDEYVNRIILYGFQVWSCQITGKTNLKYGEAVASEEQALKRLENFPKYLEKPVLQIVHHSSSGLQTLAQHCYKHLEKEFVEYEPVEFWDNEKWKQGRIFRVHEKNNPSSVSGNISSTSLSSSSPSSDKENAKSEMPGSFVKKSSEALFDIKCDGTSGCIEEVKSCNIRRLKKLPSVEMLKLFIRANTENAWNSDNSPWQVKTELVKKYSLVDKLQDFSLAVNVKKMTPMSKNSIEGGKNAEKKKKRVLDESTRHGKSKISKSDPSQRKLDSFRTSTDNTSKHTAKITGTPRKQVELIKVGSSGKKDDGMTPSGELRGTPVKCRLVLTPVKSPYSGTSKSPANKKMNLKAYCQTKVDLVTVEDNADDIAIIGSKSPKTISKSCKKLTKPPKSGSAKKALKGIEEPKEKLVKDGKSSRKLDLKGNEQIISITESEIETREPNSKEVLKKSVLLDLAGDSRDEFEPSPKKLQVRVSPVKAKQSAGKLKQTTLFDQTKKSEDEKAVMTSLKIKAKKQKTLAEMFSAAIQNDKHRTLSNLIKKTAQEVSSPSSLNLNLATPQQDFLKKKWNEHKERLEGQLFKKMQHSVRSNMKQEDNELVNLKPLPTAKPVNLPDGITAELYGDIAMLTEFVYTFQDLLLPKEKLYISTDYLSEALVGGRQGFSLLSQILVIFLQILLQERSTKGKEMDVQLSEMPVTQYSASEVSRLYLNSKLQILTAYSEDRQLQQILETLEHEELYDLTPEEKLKILVTLCHEVLASDALDDYMESLFAQATQIRKQRMAKQKERNDKLREEKEKLKKEKEELQKQKEEDESKKQLKLDELNKKEDETESLCTTSEAINSNPATKDKTDKPKATKDSQEMSEVVKVLRQRREDMANKIERKQQEENERLEKEKEDQWDIHLAQCQYTLRLKPIGYDRNNSRYWVFNGPASGVYIEQGWKTMEQQPSRVAHKDSVVKASGNHGETEDNDDVAIVEMEEDESKRTENESKGQELSYPDIPYSWSCYDTVEDVQALLESLATQGIRESALKKSLCEKMTCITDGIKRETNRGKRPTKSETGEEDIFSSIKEELVSIAESLVNGNLAILDYTGLEKYKQAVHQASCVRDLASQLEKLLTFVLPQFYQGIFSKDKANSEQAKQKWLEEVKKATTVSRLHLLHELLDSTVIWDMSAENIRCKVCRSKAVGKTLILCDECNLGYHLQCLRPALSEVPEGHWSCPFCKPTVRQSSRSDAKNYKEESGSEVEDDDDEVSDASLEENEDYCHTCGEDGELVCCDTCPLVFHKDCHQPPLRKIPRGAWSCWQCRQPKNKKQKNNKKVDMKTSKAARSKIAGRHTKQVESSQGKKITRKRSRSLSSEESGHQVVSKRTRRKHQPEASNDVSTRNTRRRTRAYIESDDDEEQLDSNVKSFYGRSLRRTRQQKVSSEDYSDDGDECNSETEVRTNRKKTRRNAGSRHSVSARRSTRKQRRISDSSEDHDDDTEDVRQVTNQRTSRSKAKRGSKQVSTSIDESDESGRDNKSKRSSRSNKQAVNGKHTSKRNKRGAEKKCQEETEISNDDKKGRMKKSDKDKGQSKAKLRNSSTAKEGQKEARNTRSKTQDNNKDKRSRVSLEMNACEKILRDVLLHEDSWPFAEAVNLREVPDYLQFVTTPMDLGTIREKLKCLEYPDVESFVADVRLVFSNSDKYNLVITRLSLLDFKTTCSVLNLPTKATLGTKGSDLCREV</sequence>
<evidence type="ECO:0000313" key="20">
    <source>
        <dbReference type="EMBL" id="CAH3161545.1"/>
    </source>
</evidence>
<evidence type="ECO:0000256" key="12">
    <source>
        <dbReference type="PROSITE-ProRule" id="PRU00475"/>
    </source>
</evidence>
<accession>A0ABN8QC19</accession>
<feature type="compositionally biased region" description="Acidic residues" evidence="14">
    <location>
        <begin position="1286"/>
        <end position="1296"/>
    </location>
</feature>
<feature type="region of interest" description="Disordered" evidence="14">
    <location>
        <begin position="277"/>
        <end position="343"/>
    </location>
</feature>
<feature type="domain" description="Bromo" evidence="15">
    <location>
        <begin position="1667"/>
        <end position="1737"/>
    </location>
</feature>
<keyword evidence="9 12" id="KW-0539">Nucleus</keyword>
<evidence type="ECO:0000256" key="3">
    <source>
        <dbReference type="ARBA" id="ARBA00022771"/>
    </source>
</evidence>
<dbReference type="InterPro" id="IPR018359">
    <property type="entry name" value="Bromodomain_CS"/>
</dbReference>
<feature type="compositionally biased region" description="Basic and acidic residues" evidence="14">
    <location>
        <begin position="891"/>
        <end position="905"/>
    </location>
</feature>
<evidence type="ECO:0000259" key="17">
    <source>
        <dbReference type="PROSITE" id="PS50089"/>
    </source>
</evidence>
<dbReference type="PROSITE" id="PS50827">
    <property type="entry name" value="DDT"/>
    <property type="match status" value="1"/>
</dbReference>